<dbReference type="Proteomes" id="UP000192790">
    <property type="component" value="Unassembled WGS sequence"/>
</dbReference>
<feature type="transmembrane region" description="Helical" evidence="6">
    <location>
        <begin position="51"/>
        <end position="71"/>
    </location>
</feature>
<organism evidence="7 8">
    <name type="scientific">Papillibacter cinnamivorans DSM 12816</name>
    <dbReference type="NCBI Taxonomy" id="1122930"/>
    <lineage>
        <taxon>Bacteria</taxon>
        <taxon>Bacillati</taxon>
        <taxon>Bacillota</taxon>
        <taxon>Clostridia</taxon>
        <taxon>Eubacteriales</taxon>
        <taxon>Oscillospiraceae</taxon>
        <taxon>Papillibacter</taxon>
    </lineage>
</organism>
<feature type="transmembrane region" description="Helical" evidence="6">
    <location>
        <begin position="173"/>
        <end position="194"/>
    </location>
</feature>
<feature type="transmembrane region" description="Helical" evidence="6">
    <location>
        <begin position="382"/>
        <end position="403"/>
    </location>
</feature>
<feature type="transmembrane region" description="Helical" evidence="6">
    <location>
        <begin position="111"/>
        <end position="130"/>
    </location>
</feature>
<keyword evidence="2 6" id="KW-0812">Transmembrane</keyword>
<name>A0A1W1YIR2_9FIRM</name>
<evidence type="ECO:0000313" key="7">
    <source>
        <dbReference type="EMBL" id="SMC36120.1"/>
    </source>
</evidence>
<keyword evidence="5 6" id="KW-0472">Membrane</keyword>
<dbReference type="InterPro" id="IPR001182">
    <property type="entry name" value="FtsW/RodA"/>
</dbReference>
<evidence type="ECO:0000256" key="2">
    <source>
        <dbReference type="ARBA" id="ARBA00022692"/>
    </source>
</evidence>
<feature type="transmembrane region" description="Helical" evidence="6">
    <location>
        <begin position="349"/>
        <end position="376"/>
    </location>
</feature>
<evidence type="ECO:0000313" key="8">
    <source>
        <dbReference type="Proteomes" id="UP000192790"/>
    </source>
</evidence>
<dbReference type="EMBL" id="FWXW01000001">
    <property type="protein sequence ID" value="SMC36120.1"/>
    <property type="molecule type" value="Genomic_DNA"/>
</dbReference>
<dbReference type="GO" id="GO:0005886">
    <property type="term" value="C:plasma membrane"/>
    <property type="evidence" value="ECO:0007669"/>
    <property type="project" value="TreeGrafter"/>
</dbReference>
<accession>A0A1W1YIR2</accession>
<proteinExistence type="predicted"/>
<dbReference type="PANTHER" id="PTHR30474:SF1">
    <property type="entry name" value="PEPTIDOGLYCAN GLYCOSYLTRANSFERASE MRDB"/>
    <property type="match status" value="1"/>
</dbReference>
<dbReference type="GO" id="GO:0032153">
    <property type="term" value="C:cell division site"/>
    <property type="evidence" value="ECO:0007669"/>
    <property type="project" value="TreeGrafter"/>
</dbReference>
<dbReference type="GO" id="GO:0015648">
    <property type="term" value="F:lipid-linked peptidoglycan transporter activity"/>
    <property type="evidence" value="ECO:0007669"/>
    <property type="project" value="TreeGrafter"/>
</dbReference>
<evidence type="ECO:0000256" key="5">
    <source>
        <dbReference type="ARBA" id="ARBA00023136"/>
    </source>
</evidence>
<reference evidence="7 8" key="1">
    <citation type="submission" date="2017-04" db="EMBL/GenBank/DDBJ databases">
        <authorList>
            <person name="Afonso C.L."/>
            <person name="Miller P.J."/>
            <person name="Scott M.A."/>
            <person name="Spackman E."/>
            <person name="Goraichik I."/>
            <person name="Dimitrov K.M."/>
            <person name="Suarez D.L."/>
            <person name="Swayne D.E."/>
        </authorList>
    </citation>
    <scope>NUCLEOTIDE SEQUENCE [LARGE SCALE GENOMIC DNA]</scope>
    <source>
        <strain evidence="7 8">DSM 12816</strain>
    </source>
</reference>
<dbReference type="AlphaFoldDB" id="A0A1W1YIR2"/>
<evidence type="ECO:0000256" key="3">
    <source>
        <dbReference type="ARBA" id="ARBA00022960"/>
    </source>
</evidence>
<protein>
    <submittedName>
        <fullName evidence="7">Rod shape determining protein RodA</fullName>
    </submittedName>
</protein>
<keyword evidence="8" id="KW-1185">Reference proteome</keyword>
<evidence type="ECO:0000256" key="4">
    <source>
        <dbReference type="ARBA" id="ARBA00022989"/>
    </source>
</evidence>
<feature type="transmembrane region" description="Helical" evidence="6">
    <location>
        <begin position="77"/>
        <end position="99"/>
    </location>
</feature>
<keyword evidence="3" id="KW-0133">Cell shape</keyword>
<gene>
    <name evidence="7" type="ORF">SAMN02745168_0454</name>
</gene>
<feature type="transmembrane region" description="Helical" evidence="6">
    <location>
        <begin position="200"/>
        <end position="217"/>
    </location>
</feature>
<sequence>MMGIRGGTKAPGISGMRRLRKNAGNPAGKGSEAVNSAGSVLRDFFKKGDMLLLSLCCGSTLYGILLIASATHSTGSLRYVIIQAAALVLGVFLFAFFTFLDLDPILERWRWIFLFNVIFIASLFVFGVEGGTGNRSWLRPSWFPVGIQPAEVVKITFILLMARQMSYLKSWGISSPGSVFQMGAHVLFMAGLIYAASKDAGMVLVYLFIFLAMAFAAGVKLRWFILAFAAGGGGFAAAWIKGWIPEYMRNRILVIFDHSLDPLGIGWQQNRSVLALGSGGLTGQGLFHGTQTQKASTTALPAKHTDFIFSVAGEELGMIGCVLIIILLAAVVIRCIYVAVNAKDDFSALICVGIAGMLIFQIVENIGMCLFLTPVIGLTLPFFSYGGTSIVSLFAAMGIISGVKMRSLPRWLRGRNDRR</sequence>
<evidence type="ECO:0000256" key="6">
    <source>
        <dbReference type="SAM" id="Phobius"/>
    </source>
</evidence>
<keyword evidence="4 6" id="KW-1133">Transmembrane helix</keyword>
<dbReference type="GO" id="GO:0008360">
    <property type="term" value="P:regulation of cell shape"/>
    <property type="evidence" value="ECO:0007669"/>
    <property type="project" value="UniProtKB-KW"/>
</dbReference>
<evidence type="ECO:0000256" key="1">
    <source>
        <dbReference type="ARBA" id="ARBA00004141"/>
    </source>
</evidence>
<feature type="transmembrane region" description="Helical" evidence="6">
    <location>
        <begin position="316"/>
        <end position="337"/>
    </location>
</feature>
<dbReference type="GO" id="GO:0051301">
    <property type="term" value="P:cell division"/>
    <property type="evidence" value="ECO:0007669"/>
    <property type="project" value="InterPro"/>
</dbReference>
<comment type="subcellular location">
    <subcellularLocation>
        <location evidence="1">Membrane</location>
        <topology evidence="1">Multi-pass membrane protein</topology>
    </subcellularLocation>
</comment>
<dbReference type="STRING" id="1122930.SAMN02745168_0454"/>
<dbReference type="Pfam" id="PF01098">
    <property type="entry name" value="FTSW_RODA_SPOVE"/>
    <property type="match status" value="1"/>
</dbReference>
<dbReference type="PANTHER" id="PTHR30474">
    <property type="entry name" value="CELL CYCLE PROTEIN"/>
    <property type="match status" value="1"/>
</dbReference>